<proteinExistence type="predicted"/>
<evidence type="ECO:0000313" key="2">
    <source>
        <dbReference type="EMBL" id="KAG6972155.1"/>
    </source>
</evidence>
<comment type="caution">
    <text evidence="2">The sequence shown here is derived from an EMBL/GenBank/DDBJ whole genome shotgun (WGS) entry which is preliminary data.</text>
</comment>
<evidence type="ECO:0000259" key="1">
    <source>
        <dbReference type="Pfam" id="PF12896"/>
    </source>
</evidence>
<dbReference type="EMBL" id="JAENGZ010000040">
    <property type="protein sequence ID" value="KAG6972155.1"/>
    <property type="molecule type" value="Genomic_DNA"/>
</dbReference>
<reference evidence="2" key="1">
    <citation type="submission" date="2021-01" db="EMBL/GenBank/DDBJ databases">
        <title>Phytophthora aleatoria, a newly-described species from Pinus radiata is distinct from Phytophthora cactorum isolates based on comparative genomics.</title>
        <authorList>
            <person name="Mcdougal R."/>
            <person name="Panda P."/>
            <person name="Williams N."/>
            <person name="Studholme D.J."/>
        </authorList>
    </citation>
    <scope>NUCLEOTIDE SEQUENCE</scope>
    <source>
        <strain evidence="2">NZFS 3830</strain>
    </source>
</reference>
<gene>
    <name evidence="2" type="ORF">JG687_00001645</name>
</gene>
<dbReference type="VEuPathDB" id="FungiDB:PC110_g1536"/>
<dbReference type="Pfam" id="PF12896">
    <property type="entry name" value="ANAPC4"/>
    <property type="match status" value="1"/>
</dbReference>
<sequence>MTTEWKNATRIFELKMGLIGSLYEKYACEDPPQVDMLSEVVTGITAPALAQYFAQDIQEMSVHRMQKALFSGCDTLRALADEKLKRDLVDLLFLVSELRGHTVWNPQVYAGTMGITVDALDDLVKTTQDTLVEMETLTLALHETLHQHEKLVPRHMAQNRF</sequence>
<evidence type="ECO:0000313" key="3">
    <source>
        <dbReference type="Proteomes" id="UP000688947"/>
    </source>
</evidence>
<accession>A0A8T1V0J7</accession>
<dbReference type="AlphaFoldDB" id="A0A8T1V0J7"/>
<dbReference type="InterPro" id="IPR024790">
    <property type="entry name" value="APC4_long_dom"/>
</dbReference>
<name>A0A8T1V0J7_9STRA</name>
<dbReference type="OrthoDB" id="2110451at2759"/>
<dbReference type="Proteomes" id="UP000688947">
    <property type="component" value="Unassembled WGS sequence"/>
</dbReference>
<feature type="domain" description="Anaphase-promoting complex subunit 4 long" evidence="1">
    <location>
        <begin position="1"/>
        <end position="149"/>
    </location>
</feature>
<organism evidence="2 3">
    <name type="scientific">Phytophthora cactorum</name>
    <dbReference type="NCBI Taxonomy" id="29920"/>
    <lineage>
        <taxon>Eukaryota</taxon>
        <taxon>Sar</taxon>
        <taxon>Stramenopiles</taxon>
        <taxon>Oomycota</taxon>
        <taxon>Peronosporomycetes</taxon>
        <taxon>Peronosporales</taxon>
        <taxon>Peronosporaceae</taxon>
        <taxon>Phytophthora</taxon>
    </lineage>
</organism>
<protein>
    <recommendedName>
        <fullName evidence="1">Anaphase-promoting complex subunit 4 long domain-containing protein</fullName>
    </recommendedName>
</protein>